<dbReference type="InterPro" id="IPR043857">
    <property type="entry name" value="DUF5819"/>
</dbReference>
<reference evidence="1" key="2">
    <citation type="submission" date="2020-09" db="EMBL/GenBank/DDBJ databases">
        <authorList>
            <person name="Sun Q."/>
            <person name="Ohkuma M."/>
        </authorList>
    </citation>
    <scope>NUCLEOTIDE SEQUENCE</scope>
    <source>
        <strain evidence="1">JCM 3086</strain>
    </source>
</reference>
<dbReference type="AlphaFoldDB" id="A0A917PCG7"/>
<proteinExistence type="predicted"/>
<gene>
    <name evidence="1" type="ORF">GCM10010121_096800</name>
</gene>
<accession>A0A917PCG7</accession>
<sequence>MSIIALAVVGVVVAATVHLAMLFLNSAPWNSFSQQHAADIDKYVGSEFAQEWQLYAPNPQSVNTHVQARAKVQMPSGTLTDTGWVDLTAMDDERIVHNPLPSQAHQNELHHAWSNYVDSLDNEGRPVGLYGKLMQQYLLRIVAHRLGPQVNGGTVQFIQLRSANTPVGKPPWSVQQIDTQTSYVVQPWWAVTAEDFK</sequence>
<dbReference type="RefSeq" id="WP_229841675.1">
    <property type="nucleotide sequence ID" value="NZ_BMQA01000124.1"/>
</dbReference>
<reference evidence="1" key="1">
    <citation type="journal article" date="2014" name="Int. J. Syst. Evol. Microbiol.">
        <title>Complete genome sequence of Corynebacterium casei LMG S-19264T (=DSM 44701T), isolated from a smear-ripened cheese.</title>
        <authorList>
            <consortium name="US DOE Joint Genome Institute (JGI-PGF)"/>
            <person name="Walter F."/>
            <person name="Albersmeier A."/>
            <person name="Kalinowski J."/>
            <person name="Ruckert C."/>
        </authorList>
    </citation>
    <scope>NUCLEOTIDE SEQUENCE</scope>
    <source>
        <strain evidence="1">JCM 3086</strain>
    </source>
</reference>
<evidence type="ECO:0000313" key="1">
    <source>
        <dbReference type="EMBL" id="GGJ70807.1"/>
    </source>
</evidence>
<comment type="caution">
    <text evidence="1">The sequence shown here is derived from an EMBL/GenBank/DDBJ whole genome shotgun (WGS) entry which is preliminary data.</text>
</comment>
<dbReference type="Pfam" id="PF19136">
    <property type="entry name" value="DUF5819"/>
    <property type="match status" value="1"/>
</dbReference>
<evidence type="ECO:0000313" key="2">
    <source>
        <dbReference type="Proteomes" id="UP000657574"/>
    </source>
</evidence>
<dbReference type="EMBL" id="BMQA01000124">
    <property type="protein sequence ID" value="GGJ70807.1"/>
    <property type="molecule type" value="Genomic_DNA"/>
</dbReference>
<keyword evidence="2" id="KW-1185">Reference proteome</keyword>
<name>A0A917PCG7_9ACTN</name>
<organism evidence="1 2">
    <name type="scientific">Streptomyces brasiliensis</name>
    <dbReference type="NCBI Taxonomy" id="1954"/>
    <lineage>
        <taxon>Bacteria</taxon>
        <taxon>Bacillati</taxon>
        <taxon>Actinomycetota</taxon>
        <taxon>Actinomycetes</taxon>
        <taxon>Kitasatosporales</taxon>
        <taxon>Streptomycetaceae</taxon>
        <taxon>Streptomyces</taxon>
    </lineage>
</organism>
<protein>
    <submittedName>
        <fullName evidence="1">Uncharacterized protein</fullName>
    </submittedName>
</protein>
<dbReference type="Proteomes" id="UP000657574">
    <property type="component" value="Unassembled WGS sequence"/>
</dbReference>